<organism evidence="2 3">
    <name type="scientific">Pseudonocardia xishanensis</name>
    <dbReference type="NCBI Taxonomy" id="630995"/>
    <lineage>
        <taxon>Bacteria</taxon>
        <taxon>Bacillati</taxon>
        <taxon>Actinomycetota</taxon>
        <taxon>Actinomycetes</taxon>
        <taxon>Pseudonocardiales</taxon>
        <taxon>Pseudonocardiaceae</taxon>
        <taxon>Pseudonocardia</taxon>
    </lineage>
</organism>
<reference evidence="3" key="1">
    <citation type="journal article" date="2019" name="Int. J. Syst. Evol. Microbiol.">
        <title>The Global Catalogue of Microorganisms (GCM) 10K type strain sequencing project: providing services to taxonomists for standard genome sequencing and annotation.</title>
        <authorList>
            <consortium name="The Broad Institute Genomics Platform"/>
            <consortium name="The Broad Institute Genome Sequencing Center for Infectious Disease"/>
            <person name="Wu L."/>
            <person name="Ma J."/>
        </authorList>
    </citation>
    <scope>NUCLEOTIDE SEQUENCE [LARGE SCALE GENOMIC DNA]</scope>
    <source>
        <strain evidence="3">JCM 17906</strain>
    </source>
</reference>
<protein>
    <submittedName>
        <fullName evidence="2">Uncharacterized protein</fullName>
    </submittedName>
</protein>
<keyword evidence="3" id="KW-1185">Reference proteome</keyword>
<gene>
    <name evidence="2" type="ORF">GCM10023175_70300</name>
</gene>
<name>A0ABP8S5I8_9PSEU</name>
<accession>A0ABP8S5I8</accession>
<sequence>MTTTPTNTPHRLSDVDSATEAIPAVPTFAAVPAQRSPGDRPSAAEGYRVMTVGEAAGARMWTRGRAPAPGPEVGSTGAVDPGAAWNATGDRGVPANPIPAAEPWPTTLSRRAEKKAAERKRRRLPWVTAGLAVRRCRRTGW</sequence>
<dbReference type="Proteomes" id="UP001501598">
    <property type="component" value="Unassembled WGS sequence"/>
</dbReference>
<dbReference type="RefSeq" id="WP_345428476.1">
    <property type="nucleotide sequence ID" value="NZ_BAABGT010000122.1"/>
</dbReference>
<feature type="region of interest" description="Disordered" evidence="1">
    <location>
        <begin position="1"/>
        <end position="20"/>
    </location>
</feature>
<evidence type="ECO:0000313" key="2">
    <source>
        <dbReference type="EMBL" id="GAA4560394.1"/>
    </source>
</evidence>
<dbReference type="EMBL" id="BAABGT010000122">
    <property type="protein sequence ID" value="GAA4560394.1"/>
    <property type="molecule type" value="Genomic_DNA"/>
</dbReference>
<feature type="compositionally biased region" description="Polar residues" evidence="1">
    <location>
        <begin position="1"/>
        <end position="10"/>
    </location>
</feature>
<proteinExistence type="predicted"/>
<evidence type="ECO:0000313" key="3">
    <source>
        <dbReference type="Proteomes" id="UP001501598"/>
    </source>
</evidence>
<evidence type="ECO:0000256" key="1">
    <source>
        <dbReference type="SAM" id="MobiDB-lite"/>
    </source>
</evidence>
<feature type="region of interest" description="Disordered" evidence="1">
    <location>
        <begin position="60"/>
        <end position="121"/>
    </location>
</feature>
<comment type="caution">
    <text evidence="2">The sequence shown here is derived from an EMBL/GenBank/DDBJ whole genome shotgun (WGS) entry which is preliminary data.</text>
</comment>